<evidence type="ECO:0000256" key="1">
    <source>
        <dbReference type="SAM" id="MobiDB-lite"/>
    </source>
</evidence>
<feature type="region of interest" description="Disordered" evidence="1">
    <location>
        <begin position="43"/>
        <end position="85"/>
    </location>
</feature>
<name>A0A7J7MHM2_9MAGN</name>
<evidence type="ECO:0000313" key="3">
    <source>
        <dbReference type="Proteomes" id="UP000541444"/>
    </source>
</evidence>
<protein>
    <recommendedName>
        <fullName evidence="4">Late embryogenesis abundant protein</fullName>
    </recommendedName>
</protein>
<dbReference type="Pfam" id="PF10714">
    <property type="entry name" value="LEA_6"/>
    <property type="match status" value="1"/>
</dbReference>
<feature type="compositionally biased region" description="Basic and acidic residues" evidence="1">
    <location>
        <begin position="1"/>
        <end position="15"/>
    </location>
</feature>
<dbReference type="AlphaFoldDB" id="A0A7J7MHM2"/>
<organism evidence="2 3">
    <name type="scientific">Kingdonia uniflora</name>
    <dbReference type="NCBI Taxonomy" id="39325"/>
    <lineage>
        <taxon>Eukaryota</taxon>
        <taxon>Viridiplantae</taxon>
        <taxon>Streptophyta</taxon>
        <taxon>Embryophyta</taxon>
        <taxon>Tracheophyta</taxon>
        <taxon>Spermatophyta</taxon>
        <taxon>Magnoliopsida</taxon>
        <taxon>Ranunculales</taxon>
        <taxon>Circaeasteraceae</taxon>
        <taxon>Kingdonia</taxon>
    </lineage>
</organism>
<accession>A0A7J7MHM2</accession>
<dbReference type="Proteomes" id="UP000541444">
    <property type="component" value="Unassembled WGS sequence"/>
</dbReference>
<gene>
    <name evidence="2" type="ORF">GIB67_026720</name>
</gene>
<dbReference type="InterPro" id="IPR018930">
    <property type="entry name" value="LEA-18"/>
</dbReference>
<feature type="region of interest" description="Disordered" evidence="1">
    <location>
        <begin position="1"/>
        <end position="29"/>
    </location>
</feature>
<reference evidence="2 3" key="1">
    <citation type="journal article" date="2020" name="IScience">
        <title>Genome Sequencing of the Endangered Kingdonia uniflora (Circaeasteraceae, Ranunculales) Reveals Potential Mechanisms of Evolutionary Specialization.</title>
        <authorList>
            <person name="Sun Y."/>
            <person name="Deng T."/>
            <person name="Zhang A."/>
            <person name="Moore M.J."/>
            <person name="Landis J.B."/>
            <person name="Lin N."/>
            <person name="Zhang H."/>
            <person name="Zhang X."/>
            <person name="Huang J."/>
            <person name="Zhang X."/>
            <person name="Sun H."/>
            <person name="Wang H."/>
        </authorList>
    </citation>
    <scope>NUCLEOTIDE SEQUENCE [LARGE SCALE GENOMIC DNA]</scope>
    <source>
        <strain evidence="2">TB1705</strain>
        <tissue evidence="2">Leaf</tissue>
    </source>
</reference>
<evidence type="ECO:0008006" key="4">
    <source>
        <dbReference type="Google" id="ProtNLM"/>
    </source>
</evidence>
<proteinExistence type="predicted"/>
<comment type="caution">
    <text evidence="2">The sequence shown here is derived from an EMBL/GenBank/DDBJ whole genome shotgun (WGS) entry which is preliminary data.</text>
</comment>
<dbReference type="OrthoDB" id="1929004at2759"/>
<keyword evidence="3" id="KW-1185">Reference proteome</keyword>
<sequence length="85" mass="9320">MKRNADSENEAEGRSNSEQILKGFPMERSPYLKYTDLEDYKRQAYGTEGHVEPTPERGGGATDIPTPSGNGLTRGIDTANSKTTK</sequence>
<dbReference type="EMBL" id="JACGCM010001501">
    <property type="protein sequence ID" value="KAF6154264.1"/>
    <property type="molecule type" value="Genomic_DNA"/>
</dbReference>
<evidence type="ECO:0000313" key="2">
    <source>
        <dbReference type="EMBL" id="KAF6154264.1"/>
    </source>
</evidence>